<dbReference type="InterPro" id="IPR051908">
    <property type="entry name" value="Ribosomal_N-acetyltransferase"/>
</dbReference>
<dbReference type="PANTHER" id="PTHR43441:SF11">
    <property type="entry name" value="RIBOSOMAL-PROTEIN-SERINE ACETYLTRANSFERASE"/>
    <property type="match status" value="1"/>
</dbReference>
<dbReference type="GO" id="GO:1990189">
    <property type="term" value="F:protein N-terminal-serine acetyltransferase activity"/>
    <property type="evidence" value="ECO:0007669"/>
    <property type="project" value="TreeGrafter"/>
</dbReference>
<dbReference type="SUPFAM" id="SSF55729">
    <property type="entry name" value="Acyl-CoA N-acyltransferases (Nat)"/>
    <property type="match status" value="1"/>
</dbReference>
<keyword evidence="3" id="KW-0808">Transferase</keyword>
<organism evidence="3">
    <name type="scientific">Streptantibioticus silvisoli</name>
    <dbReference type="NCBI Taxonomy" id="2705255"/>
    <lineage>
        <taxon>Bacteria</taxon>
        <taxon>Bacillati</taxon>
        <taxon>Actinomycetota</taxon>
        <taxon>Actinomycetes</taxon>
        <taxon>Kitasatosporales</taxon>
        <taxon>Streptomycetaceae</taxon>
        <taxon>Streptantibioticus</taxon>
    </lineage>
</organism>
<dbReference type="PROSITE" id="PS51186">
    <property type="entry name" value="GNAT"/>
    <property type="match status" value="1"/>
</dbReference>
<gene>
    <name evidence="2" type="ORF">POF43_029315</name>
    <name evidence="3" type="ORF">POF50_017980</name>
</gene>
<name>A0AA90H5X1_9ACTN</name>
<dbReference type="EC" id="2.-.-.-" evidence="3"/>
<keyword evidence="4" id="KW-1185">Reference proteome</keyword>
<dbReference type="AlphaFoldDB" id="A0AA90H5X1"/>
<reference evidence="3 4" key="1">
    <citation type="submission" date="2023-05" db="EMBL/GenBank/DDBJ databases">
        <title>Streptantibioticus silvisoli sp. nov., acidotolerant actinomycetes 1 from pine litter.</title>
        <authorList>
            <person name="Swiecimska M."/>
            <person name="Golinska P."/>
            <person name="Sangal V."/>
            <person name="Wachnowicz B."/>
            <person name="Goodfellow M."/>
        </authorList>
    </citation>
    <scope>NUCLEOTIDE SEQUENCE</scope>
    <source>
        <strain evidence="3">SL13</strain>
        <strain evidence="2 4">SL54</strain>
    </source>
</reference>
<feature type="domain" description="N-acetyltransferase" evidence="1">
    <location>
        <begin position="11"/>
        <end position="174"/>
    </location>
</feature>
<dbReference type="Proteomes" id="UP001156398">
    <property type="component" value="Unassembled WGS sequence"/>
</dbReference>
<dbReference type="Pfam" id="PF13302">
    <property type="entry name" value="Acetyltransf_3"/>
    <property type="match status" value="1"/>
</dbReference>
<evidence type="ECO:0000313" key="3">
    <source>
        <dbReference type="EMBL" id="MDI5971209.1"/>
    </source>
</evidence>
<dbReference type="GO" id="GO:0008999">
    <property type="term" value="F:protein-N-terminal-alanine acetyltransferase activity"/>
    <property type="evidence" value="ECO:0007669"/>
    <property type="project" value="TreeGrafter"/>
</dbReference>
<dbReference type="PANTHER" id="PTHR43441">
    <property type="entry name" value="RIBOSOMAL-PROTEIN-SERINE ACETYLTRANSFERASE"/>
    <property type="match status" value="1"/>
</dbReference>
<dbReference type="GO" id="GO:0005737">
    <property type="term" value="C:cytoplasm"/>
    <property type="evidence" value="ECO:0007669"/>
    <property type="project" value="TreeGrafter"/>
</dbReference>
<accession>A0AA90H5X1</accession>
<dbReference type="Gene3D" id="3.40.630.30">
    <property type="match status" value="1"/>
</dbReference>
<comment type="caution">
    <text evidence="3">The sequence shown here is derived from an EMBL/GenBank/DDBJ whole genome shotgun (WGS) entry which is preliminary data.</text>
</comment>
<dbReference type="EMBL" id="JAAGKO020000061">
    <property type="protein sequence ID" value="MDI5966783.1"/>
    <property type="molecule type" value="Genomic_DNA"/>
</dbReference>
<protein>
    <submittedName>
        <fullName evidence="3">GNAT family protein</fullName>
        <ecNumber evidence="3">2.-.-.-</ecNumber>
    </submittedName>
</protein>
<proteinExistence type="predicted"/>
<dbReference type="EMBL" id="JABXJJ020000020">
    <property type="protein sequence ID" value="MDI5971209.1"/>
    <property type="molecule type" value="Genomic_DNA"/>
</dbReference>
<evidence type="ECO:0000313" key="2">
    <source>
        <dbReference type="EMBL" id="MDI5966783.1"/>
    </source>
</evidence>
<evidence type="ECO:0000313" key="4">
    <source>
        <dbReference type="Proteomes" id="UP001156398"/>
    </source>
</evidence>
<evidence type="ECO:0000259" key="1">
    <source>
        <dbReference type="PROSITE" id="PS51186"/>
    </source>
</evidence>
<dbReference type="RefSeq" id="WP_271318274.1">
    <property type="nucleotide sequence ID" value="NZ_JAAGKO020000061.1"/>
</dbReference>
<sequence>MHPVDIAGPRLQLREFTDEDAAAVLAIYGDAEATRHLSFAPRTPRQVEEIVARSIASAAARPRSEYAVAVTRAGAAADVVGFARLALDPHQQRAATIGFALRPDTWGAGLGTETVHLLCALAFDELGLHRLWAARAPLNTASARTLLRAGMTQEGRIREHVFVNGAWRDSVTYSVLEDEWSGPAGRGA</sequence>
<dbReference type="InterPro" id="IPR000182">
    <property type="entry name" value="GNAT_dom"/>
</dbReference>
<dbReference type="InterPro" id="IPR016181">
    <property type="entry name" value="Acyl_CoA_acyltransferase"/>
</dbReference>